<gene>
    <name evidence="1" type="ORF">B0T45_21260</name>
</gene>
<comment type="caution">
    <text evidence="1">The sequence shown here is derived from an EMBL/GenBank/DDBJ whole genome shotgun (WGS) entry which is preliminary data.</text>
</comment>
<evidence type="ECO:0000313" key="1">
    <source>
        <dbReference type="EMBL" id="OQS32833.1"/>
    </source>
</evidence>
<organism evidence="1 2">
    <name type="scientific">Chromobacterium haemolyticum</name>
    <dbReference type="NCBI Taxonomy" id="394935"/>
    <lineage>
        <taxon>Bacteria</taxon>
        <taxon>Pseudomonadati</taxon>
        <taxon>Pseudomonadota</taxon>
        <taxon>Betaproteobacteria</taxon>
        <taxon>Neisseriales</taxon>
        <taxon>Chromobacteriaceae</taxon>
        <taxon>Chromobacterium</taxon>
    </lineage>
</organism>
<accession>A0A1W0CDS0</accession>
<name>A0A1W0CDS0_9NEIS</name>
<evidence type="ECO:0000313" key="2">
    <source>
        <dbReference type="Proteomes" id="UP000192721"/>
    </source>
</evidence>
<dbReference type="NCBIfam" id="TIGR01611">
    <property type="entry name" value="tail_tube"/>
    <property type="match status" value="1"/>
</dbReference>
<dbReference type="Proteomes" id="UP000192721">
    <property type="component" value="Unassembled WGS sequence"/>
</dbReference>
<dbReference type="AlphaFoldDB" id="A0A1W0CDS0"/>
<reference evidence="1 2" key="1">
    <citation type="submission" date="2017-02" db="EMBL/GenBank/DDBJ databases">
        <title>Chromobacterium haemolyticum H5244.</title>
        <authorList>
            <person name="Gulvik C.A."/>
        </authorList>
    </citation>
    <scope>NUCLEOTIDE SEQUENCE [LARGE SCALE GENOMIC DNA]</scope>
    <source>
        <strain evidence="1 2">H5244</strain>
    </source>
</reference>
<protein>
    <submittedName>
        <fullName evidence="1">Phage major tail tube protein</fullName>
    </submittedName>
</protein>
<proteinExistence type="predicted"/>
<dbReference type="Pfam" id="PF04985">
    <property type="entry name" value="Phage_tube"/>
    <property type="match status" value="1"/>
</dbReference>
<sequence length="169" mass="18343">MSMVPDTLTNMNLHIAGRSYAGKVSQLQLPKLKRKTESHRGGGTDAEVDMAVGLEKLEGGFSLTGFDRESLSYFGLADGGGFNGTFRGAFTDRRGKVVGVEVDFRGLLTEVDMGTWEPGKKNETKYNISLDYYKLAADGAVVFEMDPLNNIRVIDGKDELAAERAALGI</sequence>
<dbReference type="InterPro" id="IPR006498">
    <property type="entry name" value="Tail_tube"/>
</dbReference>
<dbReference type="EMBL" id="MUKV01000043">
    <property type="protein sequence ID" value="OQS32833.1"/>
    <property type="molecule type" value="Genomic_DNA"/>
</dbReference>